<reference evidence="1" key="1">
    <citation type="submission" date="2022-12" db="EMBL/GenBank/DDBJ databases">
        <title>Genome assemblies of Blomia tropicalis.</title>
        <authorList>
            <person name="Cui Y."/>
        </authorList>
    </citation>
    <scope>NUCLEOTIDE SEQUENCE</scope>
    <source>
        <tissue evidence="1">Adult mites</tissue>
    </source>
</reference>
<dbReference type="EMBL" id="JAPWDV010000001">
    <property type="protein sequence ID" value="KAJ6224629.1"/>
    <property type="molecule type" value="Genomic_DNA"/>
</dbReference>
<dbReference type="SUPFAM" id="SSF48452">
    <property type="entry name" value="TPR-like"/>
    <property type="match status" value="1"/>
</dbReference>
<dbReference type="AlphaFoldDB" id="A0A9Q0MFK5"/>
<organism evidence="1 2">
    <name type="scientific">Blomia tropicalis</name>
    <name type="common">Mite</name>
    <dbReference type="NCBI Taxonomy" id="40697"/>
    <lineage>
        <taxon>Eukaryota</taxon>
        <taxon>Metazoa</taxon>
        <taxon>Ecdysozoa</taxon>
        <taxon>Arthropoda</taxon>
        <taxon>Chelicerata</taxon>
        <taxon>Arachnida</taxon>
        <taxon>Acari</taxon>
        <taxon>Acariformes</taxon>
        <taxon>Sarcoptiformes</taxon>
        <taxon>Astigmata</taxon>
        <taxon>Glycyphagoidea</taxon>
        <taxon>Echimyopodidae</taxon>
        <taxon>Blomia</taxon>
    </lineage>
</organism>
<comment type="caution">
    <text evidence="1">The sequence shown here is derived from an EMBL/GenBank/DDBJ whole genome shotgun (WGS) entry which is preliminary data.</text>
</comment>
<dbReference type="InterPro" id="IPR011990">
    <property type="entry name" value="TPR-like_helical_dom_sf"/>
</dbReference>
<keyword evidence="2" id="KW-1185">Reference proteome</keyword>
<dbReference type="Pfam" id="PF06041">
    <property type="entry name" value="DUF924"/>
    <property type="match status" value="1"/>
</dbReference>
<sequence>MNNHRDRITDILDFWFGKPGDDDYLQSKSFWYGNAGDDLLVRNVLGIDYERARADELDSWTDTAEGAIALILLLDQVPRNIFRDKPDAYATDEKALKIAKKIIDEGWDKEQPPIIRRYIYSPFNHSENLDEQERSVELFTELGDPEQLYWAKSFYNVIKCYGRFPHRDRILGRNVPGPF</sequence>
<evidence type="ECO:0000313" key="2">
    <source>
        <dbReference type="Proteomes" id="UP001142055"/>
    </source>
</evidence>
<accession>A0A9Q0MFK5</accession>
<evidence type="ECO:0008006" key="3">
    <source>
        <dbReference type="Google" id="ProtNLM"/>
    </source>
</evidence>
<evidence type="ECO:0000313" key="1">
    <source>
        <dbReference type="EMBL" id="KAJ6224629.1"/>
    </source>
</evidence>
<dbReference type="Gene3D" id="1.25.40.10">
    <property type="entry name" value="Tetratricopeptide repeat domain"/>
    <property type="match status" value="1"/>
</dbReference>
<dbReference type="OMA" id="YMPYMHS"/>
<proteinExistence type="predicted"/>
<protein>
    <recommendedName>
        <fullName evidence="3">DUF924 domain-containing protein</fullName>
    </recommendedName>
</protein>
<dbReference type="Gene3D" id="1.20.58.320">
    <property type="entry name" value="TPR-like"/>
    <property type="match status" value="1"/>
</dbReference>
<dbReference type="InterPro" id="IPR010323">
    <property type="entry name" value="DUF924"/>
</dbReference>
<name>A0A9Q0MFK5_BLOTA</name>
<gene>
    <name evidence="1" type="ORF">RDWZM_003174</name>
</gene>
<dbReference type="Proteomes" id="UP001142055">
    <property type="component" value="Chromosome 1"/>
</dbReference>